<evidence type="ECO:0000256" key="3">
    <source>
        <dbReference type="ARBA" id="ARBA00004991"/>
    </source>
</evidence>
<keyword evidence="5 8" id="KW-1133">Transmembrane helix</keyword>
<protein>
    <recommendedName>
        <fullName evidence="9">TLC domain-containing protein</fullName>
    </recommendedName>
</protein>
<feature type="transmembrane region" description="Helical" evidence="8">
    <location>
        <begin position="199"/>
        <end position="228"/>
    </location>
</feature>
<dbReference type="InterPro" id="IPR016439">
    <property type="entry name" value="Lag1/Lac1-like"/>
</dbReference>
<name>A0A7R9ACX6_9CRUS</name>
<dbReference type="AlphaFoldDB" id="A0A7R9ACX6"/>
<dbReference type="EMBL" id="CAJPEV010003899">
    <property type="protein sequence ID" value="CAG0900776.1"/>
    <property type="molecule type" value="Genomic_DNA"/>
</dbReference>
<dbReference type="PANTHER" id="PTHR12560:SF0">
    <property type="entry name" value="LD18904P"/>
    <property type="match status" value="1"/>
</dbReference>
<dbReference type="Proteomes" id="UP000677054">
    <property type="component" value="Unassembled WGS sequence"/>
</dbReference>
<comment type="pathway">
    <text evidence="2">Lipid metabolism; sphingolipid metabolism.</text>
</comment>
<keyword evidence="6 7" id="KW-0472">Membrane</keyword>
<dbReference type="PIRSF" id="PIRSF005225">
    <property type="entry name" value="LAG1_LAC1"/>
    <property type="match status" value="1"/>
</dbReference>
<dbReference type="PROSITE" id="PS50922">
    <property type="entry name" value="TLC"/>
    <property type="match status" value="1"/>
</dbReference>
<feature type="domain" description="TLC" evidence="9">
    <location>
        <begin position="23"/>
        <end position="228"/>
    </location>
</feature>
<evidence type="ECO:0000256" key="1">
    <source>
        <dbReference type="ARBA" id="ARBA00004141"/>
    </source>
</evidence>
<evidence type="ECO:0000256" key="2">
    <source>
        <dbReference type="ARBA" id="ARBA00004760"/>
    </source>
</evidence>
<gene>
    <name evidence="10" type="ORF">DSTB1V02_LOCUS11637</name>
</gene>
<comment type="pathway">
    <text evidence="3">Sphingolipid metabolism.</text>
</comment>
<evidence type="ECO:0000256" key="5">
    <source>
        <dbReference type="ARBA" id="ARBA00022989"/>
    </source>
</evidence>
<feature type="transmembrane region" description="Helical" evidence="8">
    <location>
        <begin position="29"/>
        <end position="47"/>
    </location>
</feature>
<dbReference type="UniPathway" id="UPA00222"/>
<sequence length="249" mass="29140">MVGERGARWLEASLPARPSSKKRRFAETGVRFVMHALVLGYGVWATWGEPWMGQTRLCWQDLPFHILTGRIWWYYMLELGFYCSMILAVRLDVRRKDFWMHVLHHFVVVVLLAGSWTLNITRLGSLILLVHDAADPILMLAKLFHYLGKTRLCIGVYILFTAVWLYSRVYYFPVQIVFISTREKLFCDSGRWRGNIPTWVLLLLLYFLLCLHVIWTYLILQALVVSVVRKKPLEDRRSDASDADGDKED</sequence>
<dbReference type="GO" id="GO:0046513">
    <property type="term" value="P:ceramide biosynthetic process"/>
    <property type="evidence" value="ECO:0007669"/>
    <property type="project" value="InterPro"/>
</dbReference>
<evidence type="ECO:0000256" key="7">
    <source>
        <dbReference type="PROSITE-ProRule" id="PRU00205"/>
    </source>
</evidence>
<dbReference type="InterPro" id="IPR006634">
    <property type="entry name" value="TLC-dom"/>
</dbReference>
<feature type="transmembrane region" description="Helical" evidence="8">
    <location>
        <begin position="98"/>
        <end position="117"/>
    </location>
</feature>
<keyword evidence="4 7" id="KW-0812">Transmembrane</keyword>
<reference evidence="10" key="1">
    <citation type="submission" date="2020-11" db="EMBL/GenBank/DDBJ databases">
        <authorList>
            <person name="Tran Van P."/>
        </authorList>
    </citation>
    <scope>NUCLEOTIDE SEQUENCE</scope>
</reference>
<evidence type="ECO:0000256" key="6">
    <source>
        <dbReference type="ARBA" id="ARBA00023136"/>
    </source>
</evidence>
<dbReference type="PANTHER" id="PTHR12560">
    <property type="entry name" value="LONGEVITY ASSURANCE FACTOR 1 LAG1"/>
    <property type="match status" value="1"/>
</dbReference>
<dbReference type="SMART" id="SM00724">
    <property type="entry name" value="TLC"/>
    <property type="match status" value="1"/>
</dbReference>
<dbReference type="Pfam" id="PF03798">
    <property type="entry name" value="TRAM_LAG1_CLN8"/>
    <property type="match status" value="1"/>
</dbReference>
<keyword evidence="11" id="KW-1185">Reference proteome</keyword>
<organism evidence="10">
    <name type="scientific">Darwinula stevensoni</name>
    <dbReference type="NCBI Taxonomy" id="69355"/>
    <lineage>
        <taxon>Eukaryota</taxon>
        <taxon>Metazoa</taxon>
        <taxon>Ecdysozoa</taxon>
        <taxon>Arthropoda</taxon>
        <taxon>Crustacea</taxon>
        <taxon>Oligostraca</taxon>
        <taxon>Ostracoda</taxon>
        <taxon>Podocopa</taxon>
        <taxon>Podocopida</taxon>
        <taxon>Darwinulocopina</taxon>
        <taxon>Darwinuloidea</taxon>
        <taxon>Darwinulidae</taxon>
        <taxon>Darwinula</taxon>
    </lineage>
</organism>
<evidence type="ECO:0000313" key="11">
    <source>
        <dbReference type="Proteomes" id="UP000677054"/>
    </source>
</evidence>
<evidence type="ECO:0000313" key="10">
    <source>
        <dbReference type="EMBL" id="CAD7251875.1"/>
    </source>
</evidence>
<accession>A0A7R9ACX6</accession>
<proteinExistence type="predicted"/>
<evidence type="ECO:0000256" key="4">
    <source>
        <dbReference type="ARBA" id="ARBA00022692"/>
    </source>
</evidence>
<evidence type="ECO:0000256" key="8">
    <source>
        <dbReference type="SAM" id="Phobius"/>
    </source>
</evidence>
<feature type="transmembrane region" description="Helical" evidence="8">
    <location>
        <begin position="71"/>
        <end position="91"/>
    </location>
</feature>
<comment type="subcellular location">
    <subcellularLocation>
        <location evidence="1">Membrane</location>
        <topology evidence="1">Multi-pass membrane protein</topology>
    </subcellularLocation>
</comment>
<dbReference type="GO" id="GO:0016020">
    <property type="term" value="C:membrane"/>
    <property type="evidence" value="ECO:0007669"/>
    <property type="project" value="UniProtKB-SubCell"/>
</dbReference>
<dbReference type="EMBL" id="LR903416">
    <property type="protein sequence ID" value="CAD7251875.1"/>
    <property type="molecule type" value="Genomic_DNA"/>
</dbReference>
<evidence type="ECO:0000259" key="9">
    <source>
        <dbReference type="PROSITE" id="PS50922"/>
    </source>
</evidence>
<dbReference type="GO" id="GO:0050291">
    <property type="term" value="F:sphingosine N-acyltransferase activity"/>
    <property type="evidence" value="ECO:0007669"/>
    <property type="project" value="InterPro"/>
</dbReference>
<dbReference type="OrthoDB" id="537032at2759"/>